<dbReference type="Proteomes" id="UP000664034">
    <property type="component" value="Unassembled WGS sequence"/>
</dbReference>
<proteinExistence type="predicted"/>
<keyword evidence="1" id="KW-1133">Transmembrane helix</keyword>
<evidence type="ECO:0000313" key="3">
    <source>
        <dbReference type="Proteomes" id="UP000664034"/>
    </source>
</evidence>
<dbReference type="Pfam" id="PF03988">
    <property type="entry name" value="DUF347"/>
    <property type="match status" value="1"/>
</dbReference>
<gene>
    <name evidence="2" type="ORF">J2I47_03760</name>
</gene>
<keyword evidence="1" id="KW-0472">Membrane</keyword>
<evidence type="ECO:0000313" key="2">
    <source>
        <dbReference type="EMBL" id="MBO0935656.1"/>
    </source>
</evidence>
<feature type="transmembrane region" description="Helical" evidence="1">
    <location>
        <begin position="38"/>
        <end position="55"/>
    </location>
</feature>
<organism evidence="2 3">
    <name type="scientific">Fibrella rubiginis</name>
    <dbReference type="NCBI Taxonomy" id="2817060"/>
    <lineage>
        <taxon>Bacteria</taxon>
        <taxon>Pseudomonadati</taxon>
        <taxon>Bacteroidota</taxon>
        <taxon>Cytophagia</taxon>
        <taxon>Cytophagales</taxon>
        <taxon>Spirosomataceae</taxon>
        <taxon>Fibrella</taxon>
    </lineage>
</organism>
<dbReference type="EMBL" id="JAFMYV010000002">
    <property type="protein sequence ID" value="MBO0935656.1"/>
    <property type="molecule type" value="Genomic_DNA"/>
</dbReference>
<protein>
    <submittedName>
        <fullName evidence="2">Uncharacterized protein</fullName>
    </submittedName>
</protein>
<name>A0A939GC66_9BACT</name>
<sequence>MLFWIAFVLTRPFGATFGDLLTKVPAKGGLGFGTKASSLILLVILVGLIVFTSIRKNTLATHPQRNQD</sequence>
<reference evidence="2" key="1">
    <citation type="submission" date="2021-03" db="EMBL/GenBank/DDBJ databases">
        <title>Fibrella sp. HMF5335 genome sequencing and assembly.</title>
        <authorList>
            <person name="Kang H."/>
            <person name="Kim H."/>
            <person name="Bae S."/>
            <person name="Joh K."/>
        </authorList>
    </citation>
    <scope>NUCLEOTIDE SEQUENCE</scope>
    <source>
        <strain evidence="2">HMF5335</strain>
    </source>
</reference>
<accession>A0A939GC66</accession>
<keyword evidence="3" id="KW-1185">Reference proteome</keyword>
<keyword evidence="1" id="KW-0812">Transmembrane</keyword>
<evidence type="ECO:0000256" key="1">
    <source>
        <dbReference type="SAM" id="Phobius"/>
    </source>
</evidence>
<dbReference type="AlphaFoldDB" id="A0A939GC66"/>
<dbReference type="InterPro" id="IPR007136">
    <property type="entry name" value="DUF347"/>
</dbReference>
<comment type="caution">
    <text evidence="2">The sequence shown here is derived from an EMBL/GenBank/DDBJ whole genome shotgun (WGS) entry which is preliminary data.</text>
</comment>